<dbReference type="Proteomes" id="UP000199328">
    <property type="component" value="Unassembled WGS sequence"/>
</dbReference>
<evidence type="ECO:0000256" key="12">
    <source>
        <dbReference type="HAMAP-Rule" id="MF_00583"/>
    </source>
</evidence>
<dbReference type="PANTHER" id="PTHR10210:SF41">
    <property type="entry name" value="RIBOSE-PHOSPHATE PYROPHOSPHOKINASE 1, CHLOROPLASTIC"/>
    <property type="match status" value="1"/>
</dbReference>
<keyword evidence="12" id="KW-0963">Cytoplasm</keyword>
<feature type="binding site" evidence="12">
    <location>
        <position position="181"/>
    </location>
    <ligand>
        <name>Mg(2+)</name>
        <dbReference type="ChEBI" id="CHEBI:18420"/>
    </ligand>
</feature>
<evidence type="ECO:0000256" key="1">
    <source>
        <dbReference type="ARBA" id="ARBA00004996"/>
    </source>
</evidence>
<evidence type="ECO:0000259" key="13">
    <source>
        <dbReference type="Pfam" id="PF13793"/>
    </source>
</evidence>
<dbReference type="GO" id="GO:0005524">
    <property type="term" value="F:ATP binding"/>
    <property type="evidence" value="ECO:0007669"/>
    <property type="project" value="UniProtKB-KW"/>
</dbReference>
<dbReference type="STRING" id="990712.SAMN05216257_101469"/>
<dbReference type="RefSeq" id="WP_092497755.1">
    <property type="nucleotide sequence ID" value="NZ_FNFV01000001.1"/>
</dbReference>
<dbReference type="GO" id="GO:0002189">
    <property type="term" value="C:ribose phosphate diphosphokinase complex"/>
    <property type="evidence" value="ECO:0007669"/>
    <property type="project" value="TreeGrafter"/>
</dbReference>
<evidence type="ECO:0000256" key="10">
    <source>
        <dbReference type="ARBA" id="ARBA00054914"/>
    </source>
</evidence>
<comment type="catalytic activity">
    <reaction evidence="9 12">
        <text>D-ribose 5-phosphate + ATP = 5-phospho-alpha-D-ribose 1-diphosphate + AMP + H(+)</text>
        <dbReference type="Rhea" id="RHEA:15609"/>
        <dbReference type="ChEBI" id="CHEBI:15378"/>
        <dbReference type="ChEBI" id="CHEBI:30616"/>
        <dbReference type="ChEBI" id="CHEBI:58017"/>
        <dbReference type="ChEBI" id="CHEBI:78346"/>
        <dbReference type="ChEBI" id="CHEBI:456215"/>
        <dbReference type="EC" id="2.7.6.1"/>
    </reaction>
</comment>
<keyword evidence="7 12" id="KW-0067">ATP-binding</keyword>
<keyword evidence="8 12" id="KW-0460">Magnesium</keyword>
<keyword evidence="5 12" id="KW-0547">Nucleotide-binding</keyword>
<keyword evidence="15" id="KW-1185">Reference proteome</keyword>
<evidence type="ECO:0000256" key="6">
    <source>
        <dbReference type="ARBA" id="ARBA00022777"/>
    </source>
</evidence>
<proteinExistence type="inferred from homology"/>
<accession>A0A1G8YUY7</accession>
<keyword evidence="4 12" id="KW-0545">Nucleotide biosynthesis</keyword>
<dbReference type="InterPro" id="IPR037515">
    <property type="entry name" value="Rib-P_diPkinase_bac"/>
</dbReference>
<dbReference type="OrthoDB" id="9777067at2"/>
<dbReference type="InterPro" id="IPR005946">
    <property type="entry name" value="Rib-P_diPkinase"/>
</dbReference>
<evidence type="ECO:0000256" key="8">
    <source>
        <dbReference type="ARBA" id="ARBA00022842"/>
    </source>
</evidence>
<dbReference type="PROSITE" id="PS00114">
    <property type="entry name" value="PRPP_SYNTHASE"/>
    <property type="match status" value="1"/>
</dbReference>
<feature type="binding site" evidence="12">
    <location>
        <position position="230"/>
    </location>
    <ligand>
        <name>D-ribose 5-phosphate</name>
        <dbReference type="ChEBI" id="CHEBI:78346"/>
    </ligand>
</feature>
<feature type="binding site" evidence="12">
    <location>
        <position position="139"/>
    </location>
    <ligand>
        <name>Mg(2+)</name>
        <dbReference type="ChEBI" id="CHEBI:18420"/>
    </ligand>
</feature>
<dbReference type="SUPFAM" id="SSF53271">
    <property type="entry name" value="PRTase-like"/>
    <property type="match status" value="1"/>
</dbReference>
<evidence type="ECO:0000256" key="7">
    <source>
        <dbReference type="ARBA" id="ARBA00022840"/>
    </source>
</evidence>
<evidence type="ECO:0000256" key="11">
    <source>
        <dbReference type="ARBA" id="ARBA00061444"/>
    </source>
</evidence>
<evidence type="ECO:0000313" key="14">
    <source>
        <dbReference type="EMBL" id="SDK06566.1"/>
    </source>
</evidence>
<dbReference type="HAMAP" id="MF_00583_B">
    <property type="entry name" value="RibP_PPkinase_B"/>
    <property type="match status" value="1"/>
</dbReference>
<dbReference type="GO" id="GO:0000287">
    <property type="term" value="F:magnesium ion binding"/>
    <property type="evidence" value="ECO:0007669"/>
    <property type="project" value="UniProtKB-UniRule"/>
</dbReference>
<dbReference type="GO" id="GO:0004749">
    <property type="term" value="F:ribose phosphate diphosphokinase activity"/>
    <property type="evidence" value="ECO:0007669"/>
    <property type="project" value="UniProtKB-UniRule"/>
</dbReference>
<keyword evidence="3 12" id="KW-0479">Metal-binding</keyword>
<dbReference type="UniPathway" id="UPA00087">
    <property type="reaction ID" value="UER00172"/>
</dbReference>
<keyword evidence="2 12" id="KW-0808">Transferase</keyword>
<keyword evidence="6 12" id="KW-0418">Kinase</keyword>
<evidence type="ECO:0000256" key="3">
    <source>
        <dbReference type="ARBA" id="ARBA00022723"/>
    </source>
</evidence>
<dbReference type="PANTHER" id="PTHR10210">
    <property type="entry name" value="RIBOSE-PHOSPHATE DIPHOSPHOKINASE FAMILY MEMBER"/>
    <property type="match status" value="1"/>
</dbReference>
<dbReference type="EC" id="2.7.6.1" evidence="12"/>
<evidence type="ECO:0000256" key="4">
    <source>
        <dbReference type="ARBA" id="ARBA00022727"/>
    </source>
</evidence>
<dbReference type="InterPro" id="IPR029099">
    <property type="entry name" value="Pribosyltran_N"/>
</dbReference>
<evidence type="ECO:0000256" key="9">
    <source>
        <dbReference type="ARBA" id="ARBA00049535"/>
    </source>
</evidence>
<dbReference type="AlphaFoldDB" id="A0A1G8YUY7"/>
<dbReference type="Pfam" id="PF13793">
    <property type="entry name" value="Pribosyltran_N"/>
    <property type="match status" value="1"/>
</dbReference>
<dbReference type="InterPro" id="IPR000842">
    <property type="entry name" value="PRib_PP_synth_CS"/>
</dbReference>
<dbReference type="SMART" id="SM01400">
    <property type="entry name" value="Pribosyltran_N"/>
    <property type="match status" value="1"/>
</dbReference>
<evidence type="ECO:0000256" key="2">
    <source>
        <dbReference type="ARBA" id="ARBA00022679"/>
    </source>
</evidence>
<evidence type="ECO:0000313" key="15">
    <source>
        <dbReference type="Proteomes" id="UP000199328"/>
    </source>
</evidence>
<dbReference type="InterPro" id="IPR000836">
    <property type="entry name" value="PRTase_dom"/>
</dbReference>
<dbReference type="FunFam" id="3.40.50.2020:FF:000001">
    <property type="entry name" value="Ribose-phosphate pyrophosphokinase"/>
    <property type="match status" value="1"/>
</dbReference>
<dbReference type="CDD" id="cd06223">
    <property type="entry name" value="PRTases_typeI"/>
    <property type="match status" value="1"/>
</dbReference>
<dbReference type="NCBIfam" id="NF002320">
    <property type="entry name" value="PRK01259.1"/>
    <property type="match status" value="1"/>
</dbReference>
<comment type="subcellular location">
    <subcellularLocation>
        <location evidence="12">Cytoplasm</location>
    </subcellularLocation>
</comment>
<dbReference type="GO" id="GO:0009156">
    <property type="term" value="P:ribonucleoside monophosphate biosynthetic process"/>
    <property type="evidence" value="ECO:0007669"/>
    <property type="project" value="InterPro"/>
</dbReference>
<feature type="domain" description="Ribose-phosphate pyrophosphokinase N-terminal" evidence="13">
    <location>
        <begin position="8"/>
        <end position="129"/>
    </location>
</feature>
<protein>
    <recommendedName>
        <fullName evidence="12">Ribose-phosphate pyrophosphokinase</fullName>
        <shortName evidence="12">RPPK</shortName>
        <ecNumber evidence="12">2.7.6.1</ecNumber>
    </recommendedName>
    <alternativeName>
        <fullName evidence="12">5-phospho-D-ribosyl alpha-1-diphosphate synthase</fullName>
    </alternativeName>
    <alternativeName>
        <fullName evidence="12">Phosphoribosyl diphosphate synthase</fullName>
    </alternativeName>
    <alternativeName>
        <fullName evidence="12">Phosphoribosyl pyrophosphate synthase</fullName>
        <shortName evidence="12">P-Rib-PP synthase</shortName>
        <shortName evidence="12">PRPP synthase</shortName>
        <shortName evidence="12">PRPPase</shortName>
    </alternativeName>
</protein>
<dbReference type="NCBIfam" id="TIGR01251">
    <property type="entry name" value="ribP_PPkin"/>
    <property type="match status" value="1"/>
</dbReference>
<sequence length="344" mass="37976">MRLTSEPKLIAGNANRTLARAIARRMSMHRGMSVDLVDARVERFNDQEIFVEVFENVRGEDMYIIQPTSKPANDNLMELLIMTDALRRSSAARITGVIPYFGYARQDRRTKARTPISAKLVANMMVEAGIERVLTMDLHAAQIQGFFDIPVDNLYASPVFALDIMHVFRGRLNEVTVVSPDVGGVARARELAKRIGCALAIVDKRREKPGEVAEMTVIGDVKDKICIIVDDIVDTAGTLCKAAEVLIENGASEVHSYITHGVLSGPAVERIENSVMKTLVITDTIEPTEAVRRASRIRIVPVAPVFAQAIINIWNGTSVSSLFDSTTLEPIYEGLYSHLPEEVT</sequence>
<dbReference type="Pfam" id="PF14572">
    <property type="entry name" value="Pribosyl_synth"/>
    <property type="match status" value="1"/>
</dbReference>
<feature type="binding site" evidence="12">
    <location>
        <begin position="105"/>
        <end position="106"/>
    </location>
    <ligand>
        <name>ATP</name>
        <dbReference type="ChEBI" id="CHEBI:30616"/>
    </ligand>
</feature>
<feature type="binding site" evidence="12">
    <location>
        <position position="206"/>
    </location>
    <ligand>
        <name>D-ribose 5-phosphate</name>
        <dbReference type="ChEBI" id="CHEBI:78346"/>
    </ligand>
</feature>
<comment type="similarity">
    <text evidence="11 12">Belongs to the ribose-phosphate pyrophosphokinase family. Class I subfamily.</text>
</comment>
<dbReference type="Gene3D" id="3.40.50.2020">
    <property type="match status" value="2"/>
</dbReference>
<dbReference type="GO" id="GO:0006164">
    <property type="term" value="P:purine nucleotide biosynthetic process"/>
    <property type="evidence" value="ECO:0007669"/>
    <property type="project" value="TreeGrafter"/>
</dbReference>
<evidence type="ECO:0000256" key="5">
    <source>
        <dbReference type="ARBA" id="ARBA00022741"/>
    </source>
</evidence>
<comment type="subunit">
    <text evidence="12">Homohexamer.</text>
</comment>
<feature type="binding site" evidence="12">
    <location>
        <begin position="234"/>
        <end position="238"/>
    </location>
    <ligand>
        <name>D-ribose 5-phosphate</name>
        <dbReference type="ChEBI" id="CHEBI:78346"/>
    </ligand>
</feature>
<dbReference type="InterPro" id="IPR029057">
    <property type="entry name" value="PRTase-like"/>
</dbReference>
<dbReference type="GO" id="GO:0006015">
    <property type="term" value="P:5-phosphoribose 1-diphosphate biosynthetic process"/>
    <property type="evidence" value="ECO:0007669"/>
    <property type="project" value="UniProtKB-UniRule"/>
</dbReference>
<comment type="function">
    <text evidence="10 12">Involved in the biosynthesis of the central metabolite phospho-alpha-D-ribosyl-1-pyrophosphate (PRPP) via the transfer of pyrophosphoryl group from ATP to 1-hydroxyl of ribose-5-phosphate (Rib-5-P).</text>
</comment>
<reference evidence="15" key="1">
    <citation type="submission" date="2016-10" db="EMBL/GenBank/DDBJ databases">
        <authorList>
            <person name="Varghese N."/>
            <person name="Submissions S."/>
        </authorList>
    </citation>
    <scope>NUCLEOTIDE SEQUENCE [LARGE SCALE GENOMIC DNA]</scope>
    <source>
        <strain evidence="15">CGMCC 1.10789</strain>
    </source>
</reference>
<gene>
    <name evidence="12" type="primary">prs</name>
    <name evidence="14" type="ORF">SAMN05216257_101469</name>
</gene>
<feature type="active site" evidence="12">
    <location>
        <position position="204"/>
    </location>
</feature>
<organism evidence="14 15">
    <name type="scientific">Meinhardsimonia xiamenensis</name>
    <dbReference type="NCBI Taxonomy" id="990712"/>
    <lineage>
        <taxon>Bacteria</taxon>
        <taxon>Pseudomonadati</taxon>
        <taxon>Pseudomonadota</taxon>
        <taxon>Alphaproteobacteria</taxon>
        <taxon>Rhodobacterales</taxon>
        <taxon>Paracoccaceae</taxon>
        <taxon>Meinhardsimonia</taxon>
    </lineage>
</organism>
<dbReference type="EMBL" id="FNFV01000001">
    <property type="protein sequence ID" value="SDK06566.1"/>
    <property type="molecule type" value="Genomic_DNA"/>
</dbReference>
<comment type="cofactor">
    <cofactor evidence="12">
        <name>Mg(2+)</name>
        <dbReference type="ChEBI" id="CHEBI:18420"/>
    </cofactor>
    <text evidence="12">Binds 2 Mg(2+) ions per subunit.</text>
</comment>
<comment type="pathway">
    <text evidence="1 12">Metabolic intermediate biosynthesis; 5-phospho-alpha-D-ribose 1-diphosphate biosynthesis; 5-phospho-alpha-D-ribose 1-diphosphate from D-ribose 5-phosphate (route I): step 1/1.</text>
</comment>
<feature type="binding site" evidence="12">
    <location>
        <begin position="46"/>
        <end position="48"/>
    </location>
    <ligand>
        <name>ATP</name>
        <dbReference type="ChEBI" id="CHEBI:30616"/>
    </ligand>
</feature>
<name>A0A1G8YUY7_9RHOB</name>
<dbReference type="GO" id="GO:0016301">
    <property type="term" value="F:kinase activity"/>
    <property type="evidence" value="ECO:0007669"/>
    <property type="project" value="UniProtKB-KW"/>
</dbReference>
<dbReference type="GO" id="GO:0005737">
    <property type="term" value="C:cytoplasm"/>
    <property type="evidence" value="ECO:0007669"/>
    <property type="project" value="UniProtKB-SubCell"/>
</dbReference>